<dbReference type="PROSITE" id="PS00139">
    <property type="entry name" value="THIOL_PROTEASE_CYS"/>
    <property type="match status" value="1"/>
</dbReference>
<dbReference type="InterPro" id="IPR013201">
    <property type="entry name" value="Prot_inhib_I29"/>
</dbReference>
<dbReference type="CDD" id="cd02248">
    <property type="entry name" value="Peptidase_C1A"/>
    <property type="match status" value="1"/>
</dbReference>
<evidence type="ECO:0000256" key="2">
    <source>
        <dbReference type="ARBA" id="ARBA00022670"/>
    </source>
</evidence>
<dbReference type="Gene3D" id="3.90.70.10">
    <property type="entry name" value="Cysteine proteinases"/>
    <property type="match status" value="1"/>
</dbReference>
<evidence type="ECO:0000256" key="1">
    <source>
        <dbReference type="ARBA" id="ARBA00008455"/>
    </source>
</evidence>
<dbReference type="GO" id="GO:0005767">
    <property type="term" value="C:secondary lysosome"/>
    <property type="evidence" value="ECO:0007669"/>
    <property type="project" value="UniProtKB-ARBA"/>
</dbReference>
<dbReference type="Pfam" id="PF00112">
    <property type="entry name" value="Peptidase_C1"/>
    <property type="match status" value="1"/>
</dbReference>
<dbReference type="HOGENOM" id="CLU_012184_1_2_1"/>
<evidence type="ECO:0000256" key="7">
    <source>
        <dbReference type="ARBA" id="ARBA00023157"/>
    </source>
</evidence>
<dbReference type="InterPro" id="IPR000169">
    <property type="entry name" value="Pept_cys_AS"/>
</dbReference>
<protein>
    <submittedName>
        <fullName evidence="11 12">Uncharacterized protein</fullName>
    </submittedName>
</protein>
<reference evidence="11 13" key="2">
    <citation type="journal article" date="2013" name="Nature">
        <title>Insights into bilaterian evolution from three spiralian genomes.</title>
        <authorList>
            <person name="Simakov O."/>
            <person name="Marletaz F."/>
            <person name="Cho S.J."/>
            <person name="Edsinger-Gonzales E."/>
            <person name="Havlak P."/>
            <person name="Hellsten U."/>
            <person name="Kuo D.H."/>
            <person name="Larsson T."/>
            <person name="Lv J."/>
            <person name="Arendt D."/>
            <person name="Savage R."/>
            <person name="Osoegawa K."/>
            <person name="de Jong P."/>
            <person name="Grimwood J."/>
            <person name="Chapman J.A."/>
            <person name="Shapiro H."/>
            <person name="Aerts A."/>
            <person name="Otillar R.P."/>
            <person name="Terry A.Y."/>
            <person name="Boore J.L."/>
            <person name="Grigoriev I.V."/>
            <person name="Lindberg D.R."/>
            <person name="Seaver E.C."/>
            <person name="Weisblat D.A."/>
            <person name="Putnam N.H."/>
            <person name="Rokhsar D.S."/>
        </authorList>
    </citation>
    <scope>NUCLEOTIDE SEQUENCE</scope>
    <source>
        <strain evidence="11 13">I ESC-2004</strain>
    </source>
</reference>
<feature type="domain" description="Cathepsin propeptide inhibitor" evidence="10">
    <location>
        <begin position="40"/>
        <end position="99"/>
    </location>
</feature>
<dbReference type="InterPro" id="IPR039417">
    <property type="entry name" value="Peptidase_C1A_papain-like"/>
</dbReference>
<feature type="domain" description="Peptidase C1A papain C-terminal" evidence="9">
    <location>
        <begin position="124"/>
        <end position="341"/>
    </location>
</feature>
<organism evidence="11">
    <name type="scientific">Capitella teleta</name>
    <name type="common">Polychaete worm</name>
    <dbReference type="NCBI Taxonomy" id="283909"/>
    <lineage>
        <taxon>Eukaryota</taxon>
        <taxon>Metazoa</taxon>
        <taxon>Spiralia</taxon>
        <taxon>Lophotrochozoa</taxon>
        <taxon>Annelida</taxon>
        <taxon>Polychaeta</taxon>
        <taxon>Sedentaria</taxon>
        <taxon>Scolecida</taxon>
        <taxon>Capitellidae</taxon>
        <taxon>Capitella</taxon>
    </lineage>
</organism>
<dbReference type="InterPro" id="IPR013128">
    <property type="entry name" value="Peptidase_C1A"/>
</dbReference>
<dbReference type="Proteomes" id="UP000014760">
    <property type="component" value="Unassembled WGS sequence"/>
</dbReference>
<dbReference type="InterPro" id="IPR038765">
    <property type="entry name" value="Papain-like_cys_pep_sf"/>
</dbReference>
<evidence type="ECO:0000313" key="11">
    <source>
        <dbReference type="EMBL" id="ELT95681.1"/>
    </source>
</evidence>
<feature type="signal peptide" evidence="8">
    <location>
        <begin position="1"/>
        <end position="17"/>
    </location>
</feature>
<keyword evidence="2" id="KW-0645">Protease</keyword>
<dbReference type="Gene3D" id="1.10.287.2250">
    <property type="match status" value="1"/>
</dbReference>
<dbReference type="FunFam" id="3.90.70.10:FF:000006">
    <property type="entry name" value="Cathepsin S"/>
    <property type="match status" value="1"/>
</dbReference>
<evidence type="ECO:0000313" key="13">
    <source>
        <dbReference type="Proteomes" id="UP000014760"/>
    </source>
</evidence>
<keyword evidence="13" id="KW-1185">Reference proteome</keyword>
<evidence type="ECO:0000256" key="3">
    <source>
        <dbReference type="ARBA" id="ARBA00022729"/>
    </source>
</evidence>
<dbReference type="SUPFAM" id="SSF54001">
    <property type="entry name" value="Cysteine proteinases"/>
    <property type="match status" value="1"/>
</dbReference>
<accession>R7TW49</accession>
<dbReference type="EMBL" id="AMQN01002387">
    <property type="status" value="NOT_ANNOTATED_CDS"/>
    <property type="molecule type" value="Genomic_DNA"/>
</dbReference>
<dbReference type="PRINTS" id="PR00705">
    <property type="entry name" value="PAPAIN"/>
</dbReference>
<keyword evidence="4" id="KW-0378">Hydrolase</keyword>
<evidence type="ECO:0000256" key="6">
    <source>
        <dbReference type="ARBA" id="ARBA00023145"/>
    </source>
</evidence>
<evidence type="ECO:0000313" key="12">
    <source>
        <dbReference type="EnsemblMetazoa" id="CapteP173171"/>
    </source>
</evidence>
<dbReference type="SMART" id="SM00645">
    <property type="entry name" value="Pept_C1"/>
    <property type="match status" value="1"/>
</dbReference>
<dbReference type="EnsemblMetazoa" id="CapteT173171">
    <property type="protein sequence ID" value="CapteP173171"/>
    <property type="gene ID" value="CapteG173171"/>
</dbReference>
<evidence type="ECO:0000256" key="5">
    <source>
        <dbReference type="ARBA" id="ARBA00022807"/>
    </source>
</evidence>
<dbReference type="GO" id="GO:0008234">
    <property type="term" value="F:cysteine-type peptidase activity"/>
    <property type="evidence" value="ECO:0007669"/>
    <property type="project" value="UniProtKB-KW"/>
</dbReference>
<dbReference type="OrthoDB" id="10253408at2759"/>
<dbReference type="SMART" id="SM00848">
    <property type="entry name" value="Inhibitor_I29"/>
    <property type="match status" value="1"/>
</dbReference>
<dbReference type="FunFam" id="2.40.50.170:FF:000001">
    <property type="entry name" value="Cathepsin L1"/>
    <property type="match status" value="1"/>
</dbReference>
<keyword evidence="6" id="KW-0865">Zymogen</keyword>
<dbReference type="InterPro" id="IPR025661">
    <property type="entry name" value="Pept_asp_AS"/>
</dbReference>
<reference evidence="13" key="1">
    <citation type="submission" date="2012-12" db="EMBL/GenBank/DDBJ databases">
        <authorList>
            <person name="Hellsten U."/>
            <person name="Grimwood J."/>
            <person name="Chapman J.A."/>
            <person name="Shapiro H."/>
            <person name="Aerts A."/>
            <person name="Otillar R.P."/>
            <person name="Terry A.Y."/>
            <person name="Boore J.L."/>
            <person name="Simakov O."/>
            <person name="Marletaz F."/>
            <person name="Cho S.-J."/>
            <person name="Edsinger-Gonzales E."/>
            <person name="Havlak P."/>
            <person name="Kuo D.-H."/>
            <person name="Larsson T."/>
            <person name="Lv J."/>
            <person name="Arendt D."/>
            <person name="Savage R."/>
            <person name="Osoegawa K."/>
            <person name="de Jong P."/>
            <person name="Lindberg D.R."/>
            <person name="Seaver E.C."/>
            <person name="Weisblat D.A."/>
            <person name="Putnam N.H."/>
            <person name="Grigoriev I.V."/>
            <person name="Rokhsar D.S."/>
        </authorList>
    </citation>
    <scope>NUCLEOTIDE SEQUENCE</scope>
    <source>
        <strain evidence="13">I ESC-2004</strain>
    </source>
</reference>
<feature type="chain" id="PRO_5008452535" evidence="8">
    <location>
        <begin position="18"/>
        <end position="342"/>
    </location>
</feature>
<dbReference type="GO" id="GO:0012505">
    <property type="term" value="C:endomembrane system"/>
    <property type="evidence" value="ECO:0007669"/>
    <property type="project" value="UniProtKB-ARBA"/>
</dbReference>
<dbReference type="Gene3D" id="2.40.50.170">
    <property type="entry name" value="Cysteine proteinases. Chain C"/>
    <property type="match status" value="1"/>
</dbReference>
<gene>
    <name evidence="11" type="ORF">CAPTEDRAFT_173171</name>
</gene>
<dbReference type="PANTHER" id="PTHR12411">
    <property type="entry name" value="CYSTEINE PROTEASE FAMILY C1-RELATED"/>
    <property type="match status" value="1"/>
</dbReference>
<dbReference type="OMA" id="QAFHYII"/>
<comment type="similarity">
    <text evidence="1">Belongs to the peptidase C1 family.</text>
</comment>
<dbReference type="InterPro" id="IPR025660">
    <property type="entry name" value="Pept_his_AS"/>
</dbReference>
<dbReference type="InterPro" id="IPR000668">
    <property type="entry name" value="Peptidase_C1A_C"/>
</dbReference>
<evidence type="ECO:0000259" key="9">
    <source>
        <dbReference type="SMART" id="SM00645"/>
    </source>
</evidence>
<dbReference type="Pfam" id="PF08246">
    <property type="entry name" value="Inhibitor_I29"/>
    <property type="match status" value="1"/>
</dbReference>
<keyword evidence="7" id="KW-1015">Disulfide bond</keyword>
<dbReference type="AlphaFoldDB" id="R7TW49"/>
<dbReference type="EMBL" id="KB309044">
    <property type="protein sequence ID" value="ELT95681.1"/>
    <property type="molecule type" value="Genomic_DNA"/>
</dbReference>
<dbReference type="STRING" id="283909.R7TW49"/>
<reference evidence="12" key="3">
    <citation type="submission" date="2015-06" db="UniProtKB">
        <authorList>
            <consortium name="EnsemblMetazoa"/>
        </authorList>
    </citation>
    <scope>IDENTIFICATION</scope>
</reference>
<keyword evidence="5" id="KW-0788">Thiol protease</keyword>
<evidence type="ECO:0000256" key="8">
    <source>
        <dbReference type="SAM" id="SignalP"/>
    </source>
</evidence>
<evidence type="ECO:0000259" key="10">
    <source>
        <dbReference type="SMART" id="SM00848"/>
    </source>
</evidence>
<dbReference type="GO" id="GO:0031410">
    <property type="term" value="C:cytoplasmic vesicle"/>
    <property type="evidence" value="ECO:0007669"/>
    <property type="project" value="UniProtKB-ARBA"/>
</dbReference>
<dbReference type="PROSITE" id="PS00640">
    <property type="entry name" value="THIOL_PROTEASE_ASN"/>
    <property type="match status" value="1"/>
</dbReference>
<dbReference type="GO" id="GO:0006508">
    <property type="term" value="P:proteolysis"/>
    <property type="evidence" value="ECO:0007669"/>
    <property type="project" value="UniProtKB-KW"/>
</dbReference>
<sequence length="342" mass="38068">MKLFSLLCILTWISVEASSLKFQPLRHQNDVMSSELNELWTEYKETYGKSYDMKEDVVRRSLWEGNLRHISMHNVKHDLGKHSFSMGINELSDLTPSEYRQRLGLRPALGERTGKKFVYNGEKVPEHVDWRDKGYVTPVKNQGACGSCWAFSSTGSLEGQHFRLTGQLVSLSEQNLVDCTKKYGNAGCNGGWMDNAFNYVKANNGIDTEAFYPYEGHDDWCGYDGSPGHKGANCTGHVDVQQGDELALKQAVATVGPVSVGIDATHRSFQLYKSGIYDEVACSNSSTDHAVLVVGYGSQGGHDYWLVKNSWGTSWGMDGYIMMSRNKGNQCAIASYASYPTE</sequence>
<keyword evidence="3 8" id="KW-0732">Signal</keyword>
<name>R7TW49_CAPTE</name>
<evidence type="ECO:0000256" key="4">
    <source>
        <dbReference type="ARBA" id="ARBA00022801"/>
    </source>
</evidence>
<dbReference type="PROSITE" id="PS00639">
    <property type="entry name" value="THIOL_PROTEASE_HIS"/>
    <property type="match status" value="1"/>
</dbReference>
<proteinExistence type="inferred from homology"/>